<reference evidence="2" key="1">
    <citation type="submission" date="2021-01" db="EMBL/GenBank/DDBJ databases">
        <authorList>
            <person name="Corre E."/>
            <person name="Pelletier E."/>
            <person name="Niang G."/>
            <person name="Scheremetjew M."/>
            <person name="Finn R."/>
            <person name="Kale V."/>
            <person name="Holt S."/>
            <person name="Cochrane G."/>
            <person name="Meng A."/>
            <person name="Brown T."/>
            <person name="Cohen L."/>
        </authorList>
    </citation>
    <scope>NUCLEOTIDE SEQUENCE</scope>
    <source>
        <strain evidence="2">Pbaha01</strain>
    </source>
</reference>
<evidence type="ECO:0000256" key="1">
    <source>
        <dbReference type="SAM" id="MobiDB-lite"/>
    </source>
</evidence>
<gene>
    <name evidence="2" type="ORF">PBAH0796_LOCUS13609</name>
</gene>
<organism evidence="2">
    <name type="scientific">Pyrodinium bahamense</name>
    <dbReference type="NCBI Taxonomy" id="73915"/>
    <lineage>
        <taxon>Eukaryota</taxon>
        <taxon>Sar</taxon>
        <taxon>Alveolata</taxon>
        <taxon>Dinophyceae</taxon>
        <taxon>Gonyaulacales</taxon>
        <taxon>Pyrocystaceae</taxon>
        <taxon>Pyrodinium</taxon>
    </lineage>
</organism>
<dbReference type="AlphaFoldDB" id="A0A7S0ABF3"/>
<sequence length="158" mass="16723">MVLDEIALTTGSSSLVGTERAPFGCGAARAEVEHRPVEGSLADAARALYYTRRTAEDLAHTSAAPEKVQHYAADVAKYAHDLEFFARQLGLAVKMPIMVEPPYLPVDVAAVSPALVLLAPNALLAPCSGCHGRPGAGGASGHAHSLRKWRQRHSGDFL</sequence>
<proteinExistence type="predicted"/>
<feature type="region of interest" description="Disordered" evidence="1">
    <location>
        <begin position="136"/>
        <end position="158"/>
    </location>
</feature>
<name>A0A7S0ABF3_9DINO</name>
<evidence type="ECO:0000313" key="2">
    <source>
        <dbReference type="EMBL" id="CAD8358242.1"/>
    </source>
</evidence>
<protein>
    <submittedName>
        <fullName evidence="2">Uncharacterized protein</fullName>
    </submittedName>
</protein>
<accession>A0A7S0ABF3</accession>
<dbReference type="EMBL" id="HBEG01022397">
    <property type="protein sequence ID" value="CAD8358242.1"/>
    <property type="molecule type" value="Transcribed_RNA"/>
</dbReference>